<feature type="region of interest" description="Disordered" evidence="1">
    <location>
        <begin position="174"/>
        <end position="195"/>
    </location>
</feature>
<evidence type="ECO:0000313" key="2">
    <source>
        <dbReference type="EMBL" id="VEL17827.1"/>
    </source>
</evidence>
<dbReference type="AlphaFoldDB" id="A0A448WQS4"/>
<gene>
    <name evidence="2" type="ORF">PXEA_LOCUS11267</name>
</gene>
<dbReference type="EMBL" id="CAAALY010034338">
    <property type="protein sequence ID" value="VEL17827.1"/>
    <property type="molecule type" value="Genomic_DNA"/>
</dbReference>
<feature type="compositionally biased region" description="Basic and acidic residues" evidence="1">
    <location>
        <begin position="174"/>
        <end position="189"/>
    </location>
</feature>
<organism evidence="2 3">
    <name type="scientific">Protopolystoma xenopodis</name>
    <dbReference type="NCBI Taxonomy" id="117903"/>
    <lineage>
        <taxon>Eukaryota</taxon>
        <taxon>Metazoa</taxon>
        <taxon>Spiralia</taxon>
        <taxon>Lophotrochozoa</taxon>
        <taxon>Platyhelminthes</taxon>
        <taxon>Monogenea</taxon>
        <taxon>Polyopisthocotylea</taxon>
        <taxon>Polystomatidea</taxon>
        <taxon>Polystomatidae</taxon>
        <taxon>Protopolystoma</taxon>
    </lineage>
</organism>
<evidence type="ECO:0000256" key="1">
    <source>
        <dbReference type="SAM" id="MobiDB-lite"/>
    </source>
</evidence>
<accession>A0A448WQS4</accession>
<reference evidence="2" key="1">
    <citation type="submission" date="2018-11" db="EMBL/GenBank/DDBJ databases">
        <authorList>
            <consortium name="Pathogen Informatics"/>
        </authorList>
    </citation>
    <scope>NUCLEOTIDE SEQUENCE</scope>
</reference>
<keyword evidence="3" id="KW-1185">Reference proteome</keyword>
<evidence type="ECO:0000313" key="3">
    <source>
        <dbReference type="Proteomes" id="UP000784294"/>
    </source>
</evidence>
<sequence length="241" mass="27072">MKFVNSLEPVPISSERPSKHRFASLHQMIETQKPQTKPRLSTHGLSIPRITTQFIGTSNIPRQRSTVGREVNARDSERPHKARQSGIRASTSSPKNLLVTSPISLDLVDFDPASQTDSLECLSRHDVFLKSTSSISTETDGTFSTRASHEQGETLTSWQEDAYQFLLPEIGPVSDKKELKQSSRKEPHPSEFGIISYPSAEMSSTSRSCVENNRMNEVTAHLKMLLRRKPVSRTLEKKSNR</sequence>
<feature type="region of interest" description="Disordered" evidence="1">
    <location>
        <begin position="58"/>
        <end position="94"/>
    </location>
</feature>
<name>A0A448WQS4_9PLAT</name>
<protein>
    <submittedName>
        <fullName evidence="2">Uncharacterized protein</fullName>
    </submittedName>
</protein>
<proteinExistence type="predicted"/>
<dbReference type="Proteomes" id="UP000784294">
    <property type="component" value="Unassembled WGS sequence"/>
</dbReference>
<comment type="caution">
    <text evidence="2">The sequence shown here is derived from an EMBL/GenBank/DDBJ whole genome shotgun (WGS) entry which is preliminary data.</text>
</comment>